<name>B8C4E0_THAPS</name>
<evidence type="ECO:0000259" key="1">
    <source>
        <dbReference type="Pfam" id="PF13087"/>
    </source>
</evidence>
<dbReference type="Proteomes" id="UP000001449">
    <property type="component" value="Chromosome 6"/>
</dbReference>
<protein>
    <recommendedName>
        <fullName evidence="1">DNA2/NAM7 helicase-like C-terminal domain-containing protein</fullName>
    </recommendedName>
</protein>
<feature type="non-terminal residue" evidence="2">
    <location>
        <position position="1"/>
    </location>
</feature>
<dbReference type="PaxDb" id="35128-Thaps34738"/>
<dbReference type="HOGENOM" id="CLU_159719_1_0_1"/>
<dbReference type="InterPro" id="IPR047187">
    <property type="entry name" value="SF1_C_Upf1"/>
</dbReference>
<dbReference type="PANTHER" id="PTHR10887:SF495">
    <property type="entry name" value="HELICASE SENATAXIN ISOFORM X1-RELATED"/>
    <property type="match status" value="1"/>
</dbReference>
<dbReference type="InterPro" id="IPR041679">
    <property type="entry name" value="DNA2/NAM7-like_C"/>
</dbReference>
<gene>
    <name evidence="2" type="ORF">THAPSDRAFT_34738</name>
</gene>
<reference evidence="2 3" key="1">
    <citation type="journal article" date="2004" name="Science">
        <title>The genome of the diatom Thalassiosira pseudonana: ecology, evolution, and metabolism.</title>
        <authorList>
            <person name="Armbrust E.V."/>
            <person name="Berges J.A."/>
            <person name="Bowler C."/>
            <person name="Green B.R."/>
            <person name="Martinez D."/>
            <person name="Putnam N.H."/>
            <person name="Zhou S."/>
            <person name="Allen A.E."/>
            <person name="Apt K.E."/>
            <person name="Bechner M."/>
            <person name="Brzezinski M.A."/>
            <person name="Chaal B.K."/>
            <person name="Chiovitti A."/>
            <person name="Davis A.K."/>
            <person name="Demarest M.S."/>
            <person name="Detter J.C."/>
            <person name="Glavina T."/>
            <person name="Goodstein D."/>
            <person name="Hadi M.Z."/>
            <person name="Hellsten U."/>
            <person name="Hildebrand M."/>
            <person name="Jenkins B.D."/>
            <person name="Jurka J."/>
            <person name="Kapitonov V.V."/>
            <person name="Kroger N."/>
            <person name="Lau W.W."/>
            <person name="Lane T.W."/>
            <person name="Larimer F.W."/>
            <person name="Lippmeier J.C."/>
            <person name="Lucas S."/>
            <person name="Medina M."/>
            <person name="Montsant A."/>
            <person name="Obornik M."/>
            <person name="Parker M.S."/>
            <person name="Palenik B."/>
            <person name="Pazour G.J."/>
            <person name="Richardson P.M."/>
            <person name="Rynearson T.A."/>
            <person name="Saito M.A."/>
            <person name="Schwartz D.C."/>
            <person name="Thamatrakoln K."/>
            <person name="Valentin K."/>
            <person name="Vardi A."/>
            <person name="Wilkerson F.P."/>
            <person name="Rokhsar D.S."/>
        </authorList>
    </citation>
    <scope>NUCLEOTIDE SEQUENCE [LARGE SCALE GENOMIC DNA]</scope>
    <source>
        <strain evidence="2 3">CCMP1335</strain>
    </source>
</reference>
<evidence type="ECO:0000313" key="3">
    <source>
        <dbReference type="Proteomes" id="UP000001449"/>
    </source>
</evidence>
<dbReference type="PANTHER" id="PTHR10887">
    <property type="entry name" value="DNA2/NAM7 HELICASE FAMILY"/>
    <property type="match status" value="1"/>
</dbReference>
<dbReference type="OMA" id="SDWRRMN"/>
<dbReference type="RefSeq" id="XP_002291204.1">
    <property type="nucleotide sequence ID" value="XM_002291168.1"/>
</dbReference>
<dbReference type="InterPro" id="IPR045055">
    <property type="entry name" value="DNA2/NAM7-like"/>
</dbReference>
<accession>B8C4E0</accession>
<dbReference type="KEGG" id="tps:THAPSDRAFT_34738"/>
<feature type="domain" description="DNA2/NAM7 helicase-like C-terminal" evidence="1">
    <location>
        <begin position="2"/>
        <end position="49"/>
    </location>
</feature>
<sequence>AYQGRERDLIVFSAVRSNRQGRIGFLSDWRRMNVALTRAKNGLIVFGDADTLRDGD</sequence>
<evidence type="ECO:0000313" key="2">
    <source>
        <dbReference type="EMBL" id="EED91311.1"/>
    </source>
</evidence>
<dbReference type="AlphaFoldDB" id="B8C4E0"/>
<feature type="non-terminal residue" evidence="2">
    <location>
        <position position="56"/>
    </location>
</feature>
<dbReference type="CDD" id="cd18808">
    <property type="entry name" value="SF1_C_Upf1"/>
    <property type="match status" value="1"/>
</dbReference>
<dbReference type="InterPro" id="IPR027417">
    <property type="entry name" value="P-loop_NTPase"/>
</dbReference>
<reference evidence="2 3" key="2">
    <citation type="journal article" date="2008" name="Nature">
        <title>The Phaeodactylum genome reveals the evolutionary history of diatom genomes.</title>
        <authorList>
            <person name="Bowler C."/>
            <person name="Allen A.E."/>
            <person name="Badger J.H."/>
            <person name="Grimwood J."/>
            <person name="Jabbari K."/>
            <person name="Kuo A."/>
            <person name="Maheswari U."/>
            <person name="Martens C."/>
            <person name="Maumus F."/>
            <person name="Otillar R.P."/>
            <person name="Rayko E."/>
            <person name="Salamov A."/>
            <person name="Vandepoele K."/>
            <person name="Beszteri B."/>
            <person name="Gruber A."/>
            <person name="Heijde M."/>
            <person name="Katinka M."/>
            <person name="Mock T."/>
            <person name="Valentin K."/>
            <person name="Verret F."/>
            <person name="Berges J.A."/>
            <person name="Brownlee C."/>
            <person name="Cadoret J.P."/>
            <person name="Chiovitti A."/>
            <person name="Choi C.J."/>
            <person name="Coesel S."/>
            <person name="De Martino A."/>
            <person name="Detter J.C."/>
            <person name="Durkin C."/>
            <person name="Falciatore A."/>
            <person name="Fournet J."/>
            <person name="Haruta M."/>
            <person name="Huysman M.J."/>
            <person name="Jenkins B.D."/>
            <person name="Jiroutova K."/>
            <person name="Jorgensen R.E."/>
            <person name="Joubert Y."/>
            <person name="Kaplan A."/>
            <person name="Kroger N."/>
            <person name="Kroth P.G."/>
            <person name="La Roche J."/>
            <person name="Lindquist E."/>
            <person name="Lommer M."/>
            <person name="Martin-Jezequel V."/>
            <person name="Lopez P.J."/>
            <person name="Lucas S."/>
            <person name="Mangogna M."/>
            <person name="McGinnis K."/>
            <person name="Medlin L.K."/>
            <person name="Montsant A."/>
            <person name="Oudot-Le Secq M.P."/>
            <person name="Napoli C."/>
            <person name="Obornik M."/>
            <person name="Parker M.S."/>
            <person name="Petit J.L."/>
            <person name="Porcel B.M."/>
            <person name="Poulsen N."/>
            <person name="Robison M."/>
            <person name="Rychlewski L."/>
            <person name="Rynearson T.A."/>
            <person name="Schmutz J."/>
            <person name="Shapiro H."/>
            <person name="Siaut M."/>
            <person name="Stanley M."/>
            <person name="Sussman M.R."/>
            <person name="Taylor A.R."/>
            <person name="Vardi A."/>
            <person name="von Dassow P."/>
            <person name="Vyverman W."/>
            <person name="Willis A."/>
            <person name="Wyrwicz L.S."/>
            <person name="Rokhsar D.S."/>
            <person name="Weissenbach J."/>
            <person name="Armbrust E.V."/>
            <person name="Green B.R."/>
            <person name="Van de Peer Y."/>
            <person name="Grigoriev I.V."/>
        </authorList>
    </citation>
    <scope>NUCLEOTIDE SEQUENCE [LARGE SCALE GENOMIC DNA]</scope>
    <source>
        <strain evidence="2 3">CCMP1335</strain>
    </source>
</reference>
<dbReference type="Gene3D" id="3.40.50.300">
    <property type="entry name" value="P-loop containing nucleotide triphosphate hydrolases"/>
    <property type="match status" value="1"/>
</dbReference>
<keyword evidence="3" id="KW-1185">Reference proteome</keyword>
<organism evidence="2 3">
    <name type="scientific">Thalassiosira pseudonana</name>
    <name type="common">Marine diatom</name>
    <name type="synonym">Cyclotella nana</name>
    <dbReference type="NCBI Taxonomy" id="35128"/>
    <lineage>
        <taxon>Eukaryota</taxon>
        <taxon>Sar</taxon>
        <taxon>Stramenopiles</taxon>
        <taxon>Ochrophyta</taxon>
        <taxon>Bacillariophyta</taxon>
        <taxon>Coscinodiscophyceae</taxon>
        <taxon>Thalassiosirophycidae</taxon>
        <taxon>Thalassiosirales</taxon>
        <taxon>Thalassiosiraceae</taxon>
        <taxon>Thalassiosira</taxon>
    </lineage>
</organism>
<dbReference type="EMBL" id="CM000643">
    <property type="protein sequence ID" value="EED91311.1"/>
    <property type="molecule type" value="Genomic_DNA"/>
</dbReference>
<dbReference type="STRING" id="35128.B8C4E0"/>
<proteinExistence type="predicted"/>
<dbReference type="GeneID" id="7444569"/>
<dbReference type="eggNOG" id="KOG1802">
    <property type="taxonomic scope" value="Eukaryota"/>
</dbReference>
<dbReference type="Pfam" id="PF13087">
    <property type="entry name" value="AAA_12"/>
    <property type="match status" value="1"/>
</dbReference>
<dbReference type="InParanoid" id="B8C4E0"/>
<dbReference type="SUPFAM" id="SSF52540">
    <property type="entry name" value="P-loop containing nucleoside triphosphate hydrolases"/>
    <property type="match status" value="1"/>
</dbReference>